<organism evidence="3 4">
    <name type="scientific">Globodera rostochiensis</name>
    <name type="common">Golden nematode worm</name>
    <name type="synonym">Heterodera rostochiensis</name>
    <dbReference type="NCBI Taxonomy" id="31243"/>
    <lineage>
        <taxon>Eukaryota</taxon>
        <taxon>Metazoa</taxon>
        <taxon>Ecdysozoa</taxon>
        <taxon>Nematoda</taxon>
        <taxon>Chromadorea</taxon>
        <taxon>Rhabditida</taxon>
        <taxon>Tylenchina</taxon>
        <taxon>Tylenchomorpha</taxon>
        <taxon>Tylenchoidea</taxon>
        <taxon>Heteroderidae</taxon>
        <taxon>Heteroderinae</taxon>
        <taxon>Globodera</taxon>
    </lineage>
</organism>
<evidence type="ECO:0000256" key="2">
    <source>
        <dbReference type="SAM" id="Phobius"/>
    </source>
</evidence>
<evidence type="ECO:0000313" key="4">
    <source>
        <dbReference type="WBParaSite" id="Gr19_v10_g7166.t1"/>
    </source>
</evidence>
<dbReference type="WBParaSite" id="Gr19_v10_g7166.t1">
    <property type="protein sequence ID" value="Gr19_v10_g7166.t1"/>
    <property type="gene ID" value="Gr19_v10_g7166"/>
</dbReference>
<dbReference type="AlphaFoldDB" id="A0A914I3I3"/>
<name>A0A914I3I3_GLORO</name>
<feature type="region of interest" description="Disordered" evidence="1">
    <location>
        <begin position="43"/>
        <end position="90"/>
    </location>
</feature>
<dbReference type="Proteomes" id="UP000887572">
    <property type="component" value="Unplaced"/>
</dbReference>
<keyword evidence="2" id="KW-0472">Membrane</keyword>
<feature type="transmembrane region" description="Helical" evidence="2">
    <location>
        <begin position="243"/>
        <end position="264"/>
    </location>
</feature>
<evidence type="ECO:0000256" key="1">
    <source>
        <dbReference type="SAM" id="MobiDB-lite"/>
    </source>
</evidence>
<feature type="transmembrane region" description="Helical" evidence="2">
    <location>
        <begin position="202"/>
        <end position="223"/>
    </location>
</feature>
<protein>
    <submittedName>
        <fullName evidence="4">Uncharacterized protein</fullName>
    </submittedName>
</protein>
<proteinExistence type="predicted"/>
<feature type="compositionally biased region" description="Basic residues" evidence="1">
    <location>
        <begin position="79"/>
        <end position="90"/>
    </location>
</feature>
<keyword evidence="3" id="KW-1185">Reference proteome</keyword>
<keyword evidence="2" id="KW-1133">Transmembrane helix</keyword>
<keyword evidence="2" id="KW-0812">Transmembrane</keyword>
<accession>A0A914I3I3</accession>
<reference evidence="4" key="1">
    <citation type="submission" date="2022-11" db="UniProtKB">
        <authorList>
            <consortium name="WormBaseParasite"/>
        </authorList>
    </citation>
    <scope>IDENTIFICATION</scope>
</reference>
<sequence>MPWHNEPIMGCWNGSQKAQILSVQRRGTKAKIRLAIDRPSVRPSISPQIISGRSEKSEKKKLAKGRTSPQGLAESGEKGKRKKKEGKKKKRALTCASPNYCFDRILLIQMLNTLNILRPGQLQELNSESADKWWTTNERRFRPINGGGGGSSRSGNGNDDDCCSSFSFSSSSFSFFSSSSSSVSSFFFFYSSSSSSPSTSFLLLLLVILHISLLTFHFLSPRLPLVFFHHTSRQIDLFARSPLSSLSLLSAAAVLFSFSSLFVVNCGGKR</sequence>
<evidence type="ECO:0000313" key="3">
    <source>
        <dbReference type="Proteomes" id="UP000887572"/>
    </source>
</evidence>